<evidence type="ECO:0000313" key="1">
    <source>
        <dbReference type="EMBL" id="KAF0978212.1"/>
    </source>
</evidence>
<reference evidence="1 2" key="1">
    <citation type="journal article" date="2019" name="Sci. Rep.">
        <title>Nanopore sequencing improves the draft genome of the human pathogenic amoeba Naegleria fowleri.</title>
        <authorList>
            <person name="Liechti N."/>
            <person name="Schurch N."/>
            <person name="Bruggmann R."/>
            <person name="Wittwer M."/>
        </authorList>
    </citation>
    <scope>NUCLEOTIDE SEQUENCE [LARGE SCALE GENOMIC DNA]</scope>
    <source>
        <strain evidence="1 2">ATCC 30894</strain>
    </source>
</reference>
<sequence>MKRAQMLVLSDAMTSENILFFDVFMSTMKQYFGDVAFYVEEHDDYQVMNEDVPSVEYFETLVQNYITTNEAEAILKDKELKRLAKHVINSKIKRKADFELKAMDGGVWSEKDEKDDGQFRLKVNPLTKALYYKFFTYVPRWDFEDVTYESNVLQAIESVPAFMRHVTRELDRFKVSHMLIMEIPFENIAALHVQHILFNSKLEKRPRGLLVLDLKKKPVFKSRRISCDARNMSQEKIRTDFTKDKQASQYSRQTFVKLKDLLLSWLRVKKV</sequence>
<dbReference type="Proteomes" id="UP000444721">
    <property type="component" value="Unassembled WGS sequence"/>
</dbReference>
<dbReference type="VEuPathDB" id="AmoebaDB:NF0061890"/>
<accession>A0A6A5BTZ0</accession>
<dbReference type="AlphaFoldDB" id="A0A6A5BTZ0"/>
<dbReference type="VEuPathDB" id="AmoebaDB:FDP41_002727"/>
<keyword evidence="2" id="KW-1185">Reference proteome</keyword>
<dbReference type="OrthoDB" id="10351023at2759"/>
<dbReference type="RefSeq" id="XP_044562925.1">
    <property type="nucleotide sequence ID" value="XM_044705953.1"/>
</dbReference>
<dbReference type="GeneID" id="68109945"/>
<dbReference type="VEuPathDB" id="AmoebaDB:NF0042460"/>
<name>A0A6A5BTZ0_NAEFO</name>
<dbReference type="EMBL" id="VFQX01000030">
    <property type="protein sequence ID" value="KAF0978212.1"/>
    <property type="molecule type" value="Genomic_DNA"/>
</dbReference>
<dbReference type="VEuPathDB" id="AmoebaDB:NfTy_057010"/>
<proteinExistence type="predicted"/>
<protein>
    <submittedName>
        <fullName evidence="1">Uncharacterized protein</fullName>
    </submittedName>
</protein>
<gene>
    <name evidence="1" type="ORF">FDP41_002727</name>
</gene>
<organism evidence="1 2">
    <name type="scientific">Naegleria fowleri</name>
    <name type="common">Brain eating amoeba</name>
    <dbReference type="NCBI Taxonomy" id="5763"/>
    <lineage>
        <taxon>Eukaryota</taxon>
        <taxon>Discoba</taxon>
        <taxon>Heterolobosea</taxon>
        <taxon>Tetramitia</taxon>
        <taxon>Eutetramitia</taxon>
        <taxon>Vahlkampfiidae</taxon>
        <taxon>Naegleria</taxon>
    </lineage>
</organism>
<comment type="caution">
    <text evidence="1">The sequence shown here is derived from an EMBL/GenBank/DDBJ whole genome shotgun (WGS) entry which is preliminary data.</text>
</comment>
<evidence type="ECO:0000313" key="2">
    <source>
        <dbReference type="Proteomes" id="UP000444721"/>
    </source>
</evidence>